<keyword evidence="4" id="KW-0238">DNA-binding</keyword>
<dbReference type="SUPFAM" id="SSF46785">
    <property type="entry name" value="Winged helix' DNA-binding domain"/>
    <property type="match status" value="1"/>
</dbReference>
<evidence type="ECO:0000256" key="3">
    <source>
        <dbReference type="ARBA" id="ARBA00023015"/>
    </source>
</evidence>
<keyword evidence="8" id="KW-0808">Transferase</keyword>
<keyword evidence="3" id="KW-0805">Transcription regulation</keyword>
<dbReference type="Pfam" id="PF00155">
    <property type="entry name" value="Aminotran_1_2"/>
    <property type="match status" value="1"/>
</dbReference>
<dbReference type="Gene3D" id="1.10.10.10">
    <property type="entry name" value="Winged helix-like DNA-binding domain superfamily/Winged helix DNA-binding domain"/>
    <property type="match status" value="1"/>
</dbReference>
<dbReference type="Pfam" id="PF00392">
    <property type="entry name" value="GntR"/>
    <property type="match status" value="1"/>
</dbReference>
<dbReference type="InterPro" id="IPR036388">
    <property type="entry name" value="WH-like_DNA-bd_sf"/>
</dbReference>
<protein>
    <submittedName>
        <fullName evidence="8">PLP-dependent aminotransferase family protein</fullName>
    </submittedName>
</protein>
<dbReference type="CDD" id="cd00609">
    <property type="entry name" value="AAT_like"/>
    <property type="match status" value="1"/>
</dbReference>
<dbReference type="EMBL" id="CP089984">
    <property type="protein sequence ID" value="WXB19520.1"/>
    <property type="molecule type" value="Genomic_DNA"/>
</dbReference>
<proteinExistence type="inferred from homology"/>
<evidence type="ECO:0000313" key="8">
    <source>
        <dbReference type="EMBL" id="WXB19520.1"/>
    </source>
</evidence>
<dbReference type="InterPro" id="IPR004839">
    <property type="entry name" value="Aminotransferase_I/II_large"/>
</dbReference>
<organism evidence="8 9">
    <name type="scientific">Pendulispora albinea</name>
    <dbReference type="NCBI Taxonomy" id="2741071"/>
    <lineage>
        <taxon>Bacteria</taxon>
        <taxon>Pseudomonadati</taxon>
        <taxon>Myxococcota</taxon>
        <taxon>Myxococcia</taxon>
        <taxon>Myxococcales</taxon>
        <taxon>Sorangiineae</taxon>
        <taxon>Pendulisporaceae</taxon>
        <taxon>Pendulispora</taxon>
    </lineage>
</organism>
<evidence type="ECO:0000256" key="6">
    <source>
        <dbReference type="SAM" id="MobiDB-lite"/>
    </source>
</evidence>
<sequence length="540" mass="57755">MARPWVFPVALDAASATPLFLQIAQAIVADIRRGRLRPGAVLPGSRSLARTLGVHRNTVLASYRDLQDGGWIVSTQRSLRVSEALAFSASSPAASSAASWSAASSVASSRGVSSRGVSSSGASSSGVSSPTGASSKAPVRARTNGAPGFDLERAVLSQDLAELGARAMLPGSGGPDLRLLPVDLLARGFRRALRAKGGSALAYGTRQGDVRLRRALAELLSDARGLLANEDDVLVTSGSQMALDLVARALVRPGDAVAVENPGYPPAWDAFRLAGAELVPVAVDEGGMRVDALEALANERPLRIVYTTPHHQFPTTVTMAPARRMALLALARARRIAIVEDDYDFEFHYAGRPLWPLASGDDAGVVIYLGTLSKILAPGVRLGFVTGPRPLIEELAVRRSRLDRGNPAMDRAICELIEDGLLQRHARKMRRIYEARRDALVGALRRDLDGVVSFDVPAGGMTLWLRVTPEIDVDLWAQRAVAHEASFLTGRAFDFHARPRPTLRMGFANRDERELRDIVRRMRAALGGASSRASVAPATS</sequence>
<keyword evidence="9" id="KW-1185">Reference proteome</keyword>
<comment type="similarity">
    <text evidence="1">In the C-terminal section; belongs to the class-I pyridoxal-phosphate-dependent aminotransferase family.</text>
</comment>
<evidence type="ECO:0000256" key="5">
    <source>
        <dbReference type="ARBA" id="ARBA00023163"/>
    </source>
</evidence>
<evidence type="ECO:0000256" key="1">
    <source>
        <dbReference type="ARBA" id="ARBA00005384"/>
    </source>
</evidence>
<feature type="region of interest" description="Disordered" evidence="6">
    <location>
        <begin position="111"/>
        <end position="145"/>
    </location>
</feature>
<dbReference type="PANTHER" id="PTHR46577">
    <property type="entry name" value="HTH-TYPE TRANSCRIPTIONAL REGULATORY PROTEIN GABR"/>
    <property type="match status" value="1"/>
</dbReference>
<evidence type="ECO:0000313" key="9">
    <source>
        <dbReference type="Proteomes" id="UP001370348"/>
    </source>
</evidence>
<name>A0ABZ2MAJ4_9BACT</name>
<dbReference type="CDD" id="cd07377">
    <property type="entry name" value="WHTH_GntR"/>
    <property type="match status" value="1"/>
</dbReference>
<feature type="compositionally biased region" description="Low complexity" evidence="6">
    <location>
        <begin position="111"/>
        <end position="135"/>
    </location>
</feature>
<evidence type="ECO:0000256" key="2">
    <source>
        <dbReference type="ARBA" id="ARBA00022898"/>
    </source>
</evidence>
<dbReference type="RefSeq" id="WP_394829136.1">
    <property type="nucleotide sequence ID" value="NZ_CP089984.1"/>
</dbReference>
<keyword evidence="5" id="KW-0804">Transcription</keyword>
<dbReference type="InterPro" id="IPR036390">
    <property type="entry name" value="WH_DNA-bd_sf"/>
</dbReference>
<dbReference type="SUPFAM" id="SSF53383">
    <property type="entry name" value="PLP-dependent transferases"/>
    <property type="match status" value="1"/>
</dbReference>
<accession>A0ABZ2MAJ4</accession>
<dbReference type="SMART" id="SM00345">
    <property type="entry name" value="HTH_GNTR"/>
    <property type="match status" value="1"/>
</dbReference>
<evidence type="ECO:0000259" key="7">
    <source>
        <dbReference type="PROSITE" id="PS50949"/>
    </source>
</evidence>
<keyword evidence="2" id="KW-0663">Pyridoxal phosphate</keyword>
<dbReference type="InterPro" id="IPR015421">
    <property type="entry name" value="PyrdxlP-dep_Trfase_major"/>
</dbReference>
<gene>
    <name evidence="8" type="ORF">LZC94_20110</name>
</gene>
<dbReference type="InterPro" id="IPR000524">
    <property type="entry name" value="Tscrpt_reg_HTH_GntR"/>
</dbReference>
<keyword evidence="8" id="KW-0032">Aminotransferase</keyword>
<dbReference type="PROSITE" id="PS50949">
    <property type="entry name" value="HTH_GNTR"/>
    <property type="match status" value="1"/>
</dbReference>
<dbReference type="PANTHER" id="PTHR46577:SF1">
    <property type="entry name" value="HTH-TYPE TRANSCRIPTIONAL REGULATORY PROTEIN GABR"/>
    <property type="match status" value="1"/>
</dbReference>
<evidence type="ECO:0000256" key="4">
    <source>
        <dbReference type="ARBA" id="ARBA00023125"/>
    </source>
</evidence>
<reference evidence="8 9" key="1">
    <citation type="submission" date="2021-12" db="EMBL/GenBank/DDBJ databases">
        <title>Discovery of the Pendulisporaceae a myxobacterial family with distinct sporulation behavior and unique specialized metabolism.</title>
        <authorList>
            <person name="Garcia R."/>
            <person name="Popoff A."/>
            <person name="Bader C.D."/>
            <person name="Loehr J."/>
            <person name="Walesch S."/>
            <person name="Walt C."/>
            <person name="Boldt J."/>
            <person name="Bunk B."/>
            <person name="Haeckl F.J.F.P.J."/>
            <person name="Gunesch A.P."/>
            <person name="Birkelbach J."/>
            <person name="Nuebel U."/>
            <person name="Pietschmann T."/>
            <person name="Bach T."/>
            <person name="Mueller R."/>
        </authorList>
    </citation>
    <scope>NUCLEOTIDE SEQUENCE [LARGE SCALE GENOMIC DNA]</scope>
    <source>
        <strain evidence="8 9">MSr11954</strain>
    </source>
</reference>
<dbReference type="GO" id="GO:0008483">
    <property type="term" value="F:transaminase activity"/>
    <property type="evidence" value="ECO:0007669"/>
    <property type="project" value="UniProtKB-KW"/>
</dbReference>
<dbReference type="Gene3D" id="3.40.640.10">
    <property type="entry name" value="Type I PLP-dependent aspartate aminotransferase-like (Major domain)"/>
    <property type="match status" value="1"/>
</dbReference>
<dbReference type="Proteomes" id="UP001370348">
    <property type="component" value="Chromosome"/>
</dbReference>
<dbReference type="InterPro" id="IPR051446">
    <property type="entry name" value="HTH_trans_reg/aminotransferase"/>
</dbReference>
<feature type="domain" description="HTH gntR-type" evidence="7">
    <location>
        <begin position="17"/>
        <end position="84"/>
    </location>
</feature>
<dbReference type="InterPro" id="IPR015424">
    <property type="entry name" value="PyrdxlP-dep_Trfase"/>
</dbReference>